<accession>B7G3I5</accession>
<evidence type="ECO:0000256" key="3">
    <source>
        <dbReference type="SAM" id="SignalP"/>
    </source>
</evidence>
<sequence>MPAKRTRSVLGLSVVLLALPIMTASFSTMPSKYSPGRGHVGDLRSSPIRVTGRPSSIRTDRRLRHAPSQAPASGSTWRLGMSSPVHDDSPAPSHRRDESRDDHDPTPAAGWIRWLDAVRRETSRARKLPPLQVEDLNLLFYDVFLILNLVVSISFWVVHRMQLEFIGLAFNEGCLVCLLWIAAGLYSGAFLDSAVDGHYGSADERGGPKAAGLLGFQTFVNTINLRLLFALVVALAEHRPVGAVGGEQLMPLEIGFGLILMSGWRALHSSFVPRFK</sequence>
<evidence type="ECO:0000256" key="1">
    <source>
        <dbReference type="SAM" id="MobiDB-lite"/>
    </source>
</evidence>
<dbReference type="KEGG" id="pti:PHATRDRAFT_47484"/>
<reference evidence="4 5" key="1">
    <citation type="journal article" date="2008" name="Nature">
        <title>The Phaeodactylum genome reveals the evolutionary history of diatom genomes.</title>
        <authorList>
            <person name="Bowler C."/>
            <person name="Allen A.E."/>
            <person name="Badger J.H."/>
            <person name="Grimwood J."/>
            <person name="Jabbari K."/>
            <person name="Kuo A."/>
            <person name="Maheswari U."/>
            <person name="Martens C."/>
            <person name="Maumus F."/>
            <person name="Otillar R.P."/>
            <person name="Rayko E."/>
            <person name="Salamov A."/>
            <person name="Vandepoele K."/>
            <person name="Beszteri B."/>
            <person name="Gruber A."/>
            <person name="Heijde M."/>
            <person name="Katinka M."/>
            <person name="Mock T."/>
            <person name="Valentin K."/>
            <person name="Verret F."/>
            <person name="Berges J.A."/>
            <person name="Brownlee C."/>
            <person name="Cadoret J.P."/>
            <person name="Chiovitti A."/>
            <person name="Choi C.J."/>
            <person name="Coesel S."/>
            <person name="De Martino A."/>
            <person name="Detter J.C."/>
            <person name="Durkin C."/>
            <person name="Falciatore A."/>
            <person name="Fournet J."/>
            <person name="Haruta M."/>
            <person name="Huysman M.J."/>
            <person name="Jenkins B.D."/>
            <person name="Jiroutova K."/>
            <person name="Jorgensen R.E."/>
            <person name="Joubert Y."/>
            <person name="Kaplan A."/>
            <person name="Kroger N."/>
            <person name="Kroth P.G."/>
            <person name="La Roche J."/>
            <person name="Lindquist E."/>
            <person name="Lommer M."/>
            <person name="Martin-Jezequel V."/>
            <person name="Lopez P.J."/>
            <person name="Lucas S."/>
            <person name="Mangogna M."/>
            <person name="McGinnis K."/>
            <person name="Medlin L.K."/>
            <person name="Montsant A."/>
            <person name="Oudot-Le Secq M.P."/>
            <person name="Napoli C."/>
            <person name="Obornik M."/>
            <person name="Parker M.S."/>
            <person name="Petit J.L."/>
            <person name="Porcel B.M."/>
            <person name="Poulsen N."/>
            <person name="Robison M."/>
            <person name="Rychlewski L."/>
            <person name="Rynearson T.A."/>
            <person name="Schmutz J."/>
            <person name="Shapiro H."/>
            <person name="Siaut M."/>
            <person name="Stanley M."/>
            <person name="Sussman M.R."/>
            <person name="Taylor A.R."/>
            <person name="Vardi A."/>
            <person name="von Dassow P."/>
            <person name="Vyverman W."/>
            <person name="Willis A."/>
            <person name="Wyrwicz L.S."/>
            <person name="Rokhsar D.S."/>
            <person name="Weissenbach J."/>
            <person name="Armbrust E.V."/>
            <person name="Green B.R."/>
            <person name="Van de Peer Y."/>
            <person name="Grigoriev I.V."/>
        </authorList>
    </citation>
    <scope>NUCLEOTIDE SEQUENCE [LARGE SCALE GENOMIC DNA]</scope>
    <source>
        <strain evidence="4 5">CCAP 1055/1</strain>
    </source>
</reference>
<feature type="signal peptide" evidence="3">
    <location>
        <begin position="1"/>
        <end position="25"/>
    </location>
</feature>
<reference evidence="5" key="2">
    <citation type="submission" date="2008-08" db="EMBL/GenBank/DDBJ databases">
        <authorList>
            <consortium name="Diatom Consortium"/>
            <person name="Grigoriev I."/>
            <person name="Grimwood J."/>
            <person name="Kuo A."/>
            <person name="Otillar R.P."/>
            <person name="Salamov A."/>
            <person name="Detter J.C."/>
            <person name="Lindquist E."/>
            <person name="Shapiro H."/>
            <person name="Lucas S."/>
            <person name="Glavina del Rio T."/>
            <person name="Pitluck S."/>
            <person name="Rokhsar D."/>
            <person name="Bowler C."/>
        </authorList>
    </citation>
    <scope>GENOME REANNOTATION</scope>
    <source>
        <strain evidence="5">CCAP 1055/1</strain>
    </source>
</reference>
<dbReference type="OrthoDB" id="39241at2759"/>
<keyword evidence="5" id="KW-1185">Reference proteome</keyword>
<feature type="transmembrane region" description="Helical" evidence="2">
    <location>
        <begin position="138"/>
        <end position="158"/>
    </location>
</feature>
<dbReference type="EMBL" id="CM000615">
    <property type="protein sequence ID" value="EEC46836.1"/>
    <property type="molecule type" value="Genomic_DNA"/>
</dbReference>
<evidence type="ECO:0000256" key="2">
    <source>
        <dbReference type="SAM" id="Phobius"/>
    </source>
</evidence>
<feature type="region of interest" description="Disordered" evidence="1">
    <location>
        <begin position="27"/>
        <end position="105"/>
    </location>
</feature>
<dbReference type="GeneID" id="7202269"/>
<organism evidence="4 5">
    <name type="scientific">Phaeodactylum tricornutum (strain CCAP 1055/1)</name>
    <dbReference type="NCBI Taxonomy" id="556484"/>
    <lineage>
        <taxon>Eukaryota</taxon>
        <taxon>Sar</taxon>
        <taxon>Stramenopiles</taxon>
        <taxon>Ochrophyta</taxon>
        <taxon>Bacillariophyta</taxon>
        <taxon>Bacillariophyceae</taxon>
        <taxon>Bacillariophycidae</taxon>
        <taxon>Naviculales</taxon>
        <taxon>Phaeodactylaceae</taxon>
        <taxon>Phaeodactylum</taxon>
    </lineage>
</organism>
<feature type="transmembrane region" description="Helical" evidence="2">
    <location>
        <begin position="211"/>
        <end position="236"/>
    </location>
</feature>
<name>B7G3I5_PHATC</name>
<feature type="transmembrane region" description="Helical" evidence="2">
    <location>
        <begin position="165"/>
        <end position="191"/>
    </location>
</feature>
<dbReference type="AlphaFoldDB" id="B7G3I5"/>
<keyword evidence="2" id="KW-1133">Transmembrane helix</keyword>
<protein>
    <submittedName>
        <fullName evidence="4">Uncharacterized protein</fullName>
    </submittedName>
</protein>
<keyword evidence="2" id="KW-0812">Transmembrane</keyword>
<evidence type="ECO:0000313" key="4">
    <source>
        <dbReference type="EMBL" id="EEC46836.1"/>
    </source>
</evidence>
<feature type="chain" id="PRO_5002855683" evidence="3">
    <location>
        <begin position="26"/>
        <end position="276"/>
    </location>
</feature>
<keyword evidence="3" id="KW-0732">Signal</keyword>
<dbReference type="PaxDb" id="2850-Phatr47484"/>
<keyword evidence="2" id="KW-0472">Membrane</keyword>
<dbReference type="HOGENOM" id="CLU_1009940_0_0_1"/>
<dbReference type="RefSeq" id="XP_002181622.1">
    <property type="nucleotide sequence ID" value="XM_002181586.1"/>
</dbReference>
<dbReference type="InParanoid" id="B7G3I5"/>
<gene>
    <name evidence="4" type="ORF">PHATRDRAFT_47484</name>
</gene>
<dbReference type="Proteomes" id="UP000000759">
    <property type="component" value="Chromosome 13"/>
</dbReference>
<evidence type="ECO:0000313" key="5">
    <source>
        <dbReference type="Proteomes" id="UP000000759"/>
    </source>
</evidence>
<proteinExistence type="predicted"/>
<feature type="compositionally biased region" description="Basic and acidic residues" evidence="1">
    <location>
        <begin position="85"/>
        <end position="105"/>
    </location>
</feature>